<dbReference type="Proteomes" id="UP000233120">
    <property type="component" value="Unassembled WGS sequence"/>
</dbReference>
<dbReference type="Bgee" id="ENSMNEG00000018203">
    <property type="expression patterns" value="Expressed in temporal lobe and 11 other cell types or tissues"/>
</dbReference>
<sequence>MQAPRGNVQSLRAKWGPLFRSHFQAKAVPRAARPHLLNLLQTVVPVPLSQPACPARPPGSRCWWGRRAGEQDLSPAAHQHQHTHTSKLLAEDVTKARDAVLRRFGSPSPHLPP</sequence>
<dbReference type="OMA" id="GPLFRSH"/>
<protein>
    <submittedName>
        <fullName evidence="2">Uncharacterized protein</fullName>
    </submittedName>
</protein>
<feature type="region of interest" description="Disordered" evidence="1">
    <location>
        <begin position="73"/>
        <end position="92"/>
    </location>
</feature>
<evidence type="ECO:0000313" key="2">
    <source>
        <dbReference type="Ensembl" id="ENSMNEP00000003889.1"/>
    </source>
</evidence>
<dbReference type="AlphaFoldDB" id="A0A2K6AXK1"/>
<keyword evidence="3" id="KW-1185">Reference proteome</keyword>
<accession>A0A2K6AXK1</accession>
<evidence type="ECO:0000313" key="3">
    <source>
        <dbReference type="Proteomes" id="UP000233120"/>
    </source>
</evidence>
<proteinExistence type="predicted"/>
<name>A0A2K6AXK1_MACNE</name>
<reference evidence="2" key="1">
    <citation type="submission" date="2025-08" db="UniProtKB">
        <authorList>
            <consortium name="Ensembl"/>
        </authorList>
    </citation>
    <scope>IDENTIFICATION</scope>
</reference>
<reference evidence="2" key="2">
    <citation type="submission" date="2025-09" db="UniProtKB">
        <authorList>
            <consortium name="Ensembl"/>
        </authorList>
    </citation>
    <scope>IDENTIFICATION</scope>
</reference>
<evidence type="ECO:0000256" key="1">
    <source>
        <dbReference type="SAM" id="MobiDB-lite"/>
    </source>
</evidence>
<dbReference type="GeneTree" id="ENSGT00910000147424"/>
<organism evidence="2 3">
    <name type="scientific">Macaca nemestrina</name>
    <name type="common">Pig-tailed macaque</name>
    <dbReference type="NCBI Taxonomy" id="9545"/>
    <lineage>
        <taxon>Eukaryota</taxon>
        <taxon>Metazoa</taxon>
        <taxon>Chordata</taxon>
        <taxon>Craniata</taxon>
        <taxon>Vertebrata</taxon>
        <taxon>Euteleostomi</taxon>
        <taxon>Mammalia</taxon>
        <taxon>Eutheria</taxon>
        <taxon>Euarchontoglires</taxon>
        <taxon>Primates</taxon>
        <taxon>Haplorrhini</taxon>
        <taxon>Catarrhini</taxon>
        <taxon>Cercopithecidae</taxon>
        <taxon>Cercopithecinae</taxon>
        <taxon>Macaca</taxon>
    </lineage>
</organism>
<dbReference type="Ensembl" id="ENSMNET00000019862.1">
    <property type="protein sequence ID" value="ENSMNEP00000003889.1"/>
    <property type="gene ID" value="ENSMNEG00000018203.1"/>
</dbReference>